<accession>A0A4R6AYZ0</accession>
<protein>
    <submittedName>
        <fullName evidence="4">Kinase</fullName>
    </submittedName>
</protein>
<evidence type="ECO:0000256" key="2">
    <source>
        <dbReference type="ARBA" id="ARBA00022777"/>
    </source>
</evidence>
<feature type="domain" description="Carbohydrate kinase PfkB" evidence="3">
    <location>
        <begin position="7"/>
        <end position="291"/>
    </location>
</feature>
<evidence type="ECO:0000256" key="1">
    <source>
        <dbReference type="ARBA" id="ARBA00022679"/>
    </source>
</evidence>
<dbReference type="PROSITE" id="PS00583">
    <property type="entry name" value="PFKB_KINASES_1"/>
    <property type="match status" value="1"/>
</dbReference>
<dbReference type="InterPro" id="IPR002173">
    <property type="entry name" value="Carboh/pur_kinase_PfkB_CS"/>
</dbReference>
<gene>
    <name evidence="4" type="ORF">E2L05_06295</name>
</gene>
<evidence type="ECO:0000259" key="3">
    <source>
        <dbReference type="Pfam" id="PF00294"/>
    </source>
</evidence>
<dbReference type="OrthoDB" id="7869371at2"/>
<reference evidence="4 5" key="1">
    <citation type="submission" date="2019-03" db="EMBL/GenBank/DDBJ databases">
        <title>Rhodobacteraceae bacterium SM1902, a new member of the family Rhodobacteraceae isolated from Yantai.</title>
        <authorList>
            <person name="Sun Y."/>
        </authorList>
    </citation>
    <scope>NUCLEOTIDE SEQUENCE [LARGE SCALE GENOMIC DNA]</scope>
    <source>
        <strain evidence="4 5">SM1902</strain>
    </source>
</reference>
<dbReference type="GO" id="GO:0016301">
    <property type="term" value="F:kinase activity"/>
    <property type="evidence" value="ECO:0007669"/>
    <property type="project" value="UniProtKB-KW"/>
</dbReference>
<dbReference type="Gene3D" id="3.40.1190.20">
    <property type="match status" value="1"/>
</dbReference>
<dbReference type="EMBL" id="SMZO01000010">
    <property type="protein sequence ID" value="TDL89477.1"/>
    <property type="molecule type" value="Genomic_DNA"/>
</dbReference>
<dbReference type="InterPro" id="IPR029056">
    <property type="entry name" value="Ribokinase-like"/>
</dbReference>
<keyword evidence="1" id="KW-0808">Transferase</keyword>
<dbReference type="RefSeq" id="WP_133342052.1">
    <property type="nucleotide sequence ID" value="NZ_SMZO01000010.1"/>
</dbReference>
<keyword evidence="5" id="KW-1185">Reference proteome</keyword>
<dbReference type="AlphaFoldDB" id="A0A4R6AYZ0"/>
<evidence type="ECO:0000313" key="5">
    <source>
        <dbReference type="Proteomes" id="UP000294562"/>
    </source>
</evidence>
<dbReference type="PANTHER" id="PTHR10584:SF166">
    <property type="entry name" value="RIBOKINASE"/>
    <property type="match status" value="1"/>
</dbReference>
<dbReference type="Pfam" id="PF00294">
    <property type="entry name" value="PfkB"/>
    <property type="match status" value="1"/>
</dbReference>
<dbReference type="SUPFAM" id="SSF53613">
    <property type="entry name" value="Ribokinase-like"/>
    <property type="match status" value="1"/>
</dbReference>
<evidence type="ECO:0000313" key="4">
    <source>
        <dbReference type="EMBL" id="TDL89477.1"/>
    </source>
</evidence>
<name>A0A4R6AYZ0_9RHOB</name>
<dbReference type="Proteomes" id="UP000294562">
    <property type="component" value="Unassembled WGS sequence"/>
</dbReference>
<dbReference type="InterPro" id="IPR011611">
    <property type="entry name" value="PfkB_dom"/>
</dbReference>
<comment type="caution">
    <text evidence="4">The sequence shown here is derived from an EMBL/GenBank/DDBJ whole genome shotgun (WGS) entry which is preliminary data.</text>
</comment>
<proteinExistence type="predicted"/>
<organism evidence="4 5">
    <name type="scientific">Meridianimarinicoccus aquatilis</name>
    <dbReference type="NCBI Taxonomy" id="2552766"/>
    <lineage>
        <taxon>Bacteria</taxon>
        <taxon>Pseudomonadati</taxon>
        <taxon>Pseudomonadota</taxon>
        <taxon>Alphaproteobacteria</taxon>
        <taxon>Rhodobacterales</taxon>
        <taxon>Paracoccaceae</taxon>
        <taxon>Meridianimarinicoccus</taxon>
    </lineage>
</organism>
<keyword evidence="2 4" id="KW-0418">Kinase</keyword>
<sequence>MTTAQPIPCIGSVLWDIIGRYPRAMRSGDDRPGTINRLPGGVAMNVAQTLVRFGRLPTVLTCIGTDAEGAELIAACAALGVDTSCALRRDDLPTDRYMAIEAANGLVAAIADAASLEAAGAAILAPLSDGRLGSETAPFTGPVVLDGNLSEGLLAEIAESPLLAQADLRIVPASPGKATRLAPLLALPNATFYLNLEEAALLAGVDFIAAPDAANFLVAGGSARVLVTDGDSVAADAAHSGTISAQPPVVEQRRVTGAGDTFMAAHIAAEAQGHSREFALEAALQAAATYVAGEDT</sequence>
<dbReference type="PANTHER" id="PTHR10584">
    <property type="entry name" value="SUGAR KINASE"/>
    <property type="match status" value="1"/>
</dbReference>